<protein>
    <submittedName>
        <fullName evidence="2">Uncharacterized protein</fullName>
    </submittedName>
</protein>
<evidence type="ECO:0000313" key="3">
    <source>
        <dbReference type="Proteomes" id="UP000501379"/>
    </source>
</evidence>
<dbReference type="Proteomes" id="UP000501379">
    <property type="component" value="Chromosome"/>
</dbReference>
<feature type="transmembrane region" description="Helical" evidence="1">
    <location>
        <begin position="139"/>
        <end position="155"/>
    </location>
</feature>
<dbReference type="RefSeq" id="WP_173208791.1">
    <property type="nucleotide sequence ID" value="NZ_CP053697.2"/>
</dbReference>
<dbReference type="KEGG" id="pcam:HNE05_12565"/>
<proteinExistence type="predicted"/>
<feature type="transmembrane region" description="Helical" evidence="1">
    <location>
        <begin position="35"/>
        <end position="59"/>
    </location>
</feature>
<sequence>MFSNFKLAGCLAIASAVMAIPSMILMLIDVFSENSALALANLVALSISATLFVLLMLYLRSYLETRMALGKQNILFGFIIVLGLLGYGVGVVASFLDPLTSLLTSLAALAPIIPLGILLMVVAWRILNVKTDSNGYTKAFAYLIGATGLFNATVLFSDLSVLLNIASDIILALMFFAESKQDDETPLQLENTGTA</sequence>
<reference evidence="2" key="1">
    <citation type="submission" date="2020-07" db="EMBL/GenBank/DDBJ databases">
        <title>Nitrate ammonifying Pseudomonas campi sp. nov. isolated from German agricultural grassland.</title>
        <authorList>
            <person name="Timsy T."/>
            <person name="Ulrich A."/>
            <person name="Spanner T."/>
            <person name="Foesel B."/>
            <person name="Kolb S."/>
            <person name="Horn M.A."/>
            <person name="Behrendt U."/>
        </authorList>
    </citation>
    <scope>NUCLEOTIDE SEQUENCE</scope>
    <source>
        <strain evidence="2">S1-A32-2</strain>
    </source>
</reference>
<evidence type="ECO:0000256" key="1">
    <source>
        <dbReference type="SAM" id="Phobius"/>
    </source>
</evidence>
<name>A0A6M8G5E2_9GAMM</name>
<dbReference type="AlphaFoldDB" id="A0A6M8G5E2"/>
<feature type="transmembrane region" description="Helical" evidence="1">
    <location>
        <begin position="74"/>
        <end position="96"/>
    </location>
</feature>
<accession>A0A6M8G5E2</accession>
<keyword evidence="1" id="KW-0472">Membrane</keyword>
<gene>
    <name evidence="2" type="ORF">HNE05_12565</name>
</gene>
<dbReference type="EMBL" id="CP053697">
    <property type="protein sequence ID" value="QKE64145.1"/>
    <property type="molecule type" value="Genomic_DNA"/>
</dbReference>
<feature type="transmembrane region" description="Helical" evidence="1">
    <location>
        <begin position="102"/>
        <end position="127"/>
    </location>
</feature>
<keyword evidence="1" id="KW-1133">Transmembrane helix</keyword>
<organism evidence="2 3">
    <name type="scientific">Aquipseudomonas campi</name>
    <dbReference type="NCBI Taxonomy" id="2731681"/>
    <lineage>
        <taxon>Bacteria</taxon>
        <taxon>Pseudomonadati</taxon>
        <taxon>Pseudomonadota</taxon>
        <taxon>Gammaproteobacteria</taxon>
        <taxon>Pseudomonadales</taxon>
        <taxon>Pseudomonadaceae</taxon>
        <taxon>Aquipseudomonas</taxon>
    </lineage>
</organism>
<keyword evidence="3" id="KW-1185">Reference proteome</keyword>
<keyword evidence="1" id="KW-0812">Transmembrane</keyword>
<evidence type="ECO:0000313" key="2">
    <source>
        <dbReference type="EMBL" id="QKE64145.1"/>
    </source>
</evidence>